<sequence length="196" mass="22862">MAKIQDEHVVEIQHHPLAEISRSPGHLLLLKLWQREEDLIGRRVASKEARKDAIGCEIFRLCCSSFLFHGIFFTILFSKSSDRCQKWWIPCVLSLCTCLVAVFLVQIELCRYWKVDGEAEKDRNECRSLGRRIRELRMKGQSFDLNREPQNGRKLKSSSVEIKWKPLELFSRYRLTVCLLCFGGLVVPSCRFIICI</sequence>
<evidence type="ECO:0000313" key="2">
    <source>
        <dbReference type="EMBL" id="EPS57642.1"/>
    </source>
</evidence>
<evidence type="ECO:0000313" key="3">
    <source>
        <dbReference type="Proteomes" id="UP000015453"/>
    </source>
</evidence>
<evidence type="ECO:0000256" key="1">
    <source>
        <dbReference type="SAM" id="Phobius"/>
    </source>
</evidence>
<name>S8DE40_9LAMI</name>
<reference evidence="2 3" key="1">
    <citation type="journal article" date="2013" name="BMC Genomics">
        <title>The miniature genome of a carnivorous plant Genlisea aurea contains a low number of genes and short non-coding sequences.</title>
        <authorList>
            <person name="Leushkin E.V."/>
            <person name="Sutormin R.A."/>
            <person name="Nabieva E.R."/>
            <person name="Penin A.A."/>
            <person name="Kondrashov A.S."/>
            <person name="Logacheva M.D."/>
        </authorList>
    </citation>
    <scope>NUCLEOTIDE SEQUENCE [LARGE SCALE GENOMIC DNA]</scope>
</reference>
<keyword evidence="1" id="KW-0812">Transmembrane</keyword>
<protein>
    <submittedName>
        <fullName evidence="2">Uncharacterized protein</fullName>
    </submittedName>
</protein>
<feature type="transmembrane region" description="Helical" evidence="1">
    <location>
        <begin position="58"/>
        <end position="75"/>
    </location>
</feature>
<keyword evidence="1" id="KW-1133">Transmembrane helix</keyword>
<accession>S8DE40</accession>
<organism evidence="2 3">
    <name type="scientific">Genlisea aurea</name>
    <dbReference type="NCBI Taxonomy" id="192259"/>
    <lineage>
        <taxon>Eukaryota</taxon>
        <taxon>Viridiplantae</taxon>
        <taxon>Streptophyta</taxon>
        <taxon>Embryophyta</taxon>
        <taxon>Tracheophyta</taxon>
        <taxon>Spermatophyta</taxon>
        <taxon>Magnoliopsida</taxon>
        <taxon>eudicotyledons</taxon>
        <taxon>Gunneridae</taxon>
        <taxon>Pentapetalae</taxon>
        <taxon>asterids</taxon>
        <taxon>lamiids</taxon>
        <taxon>Lamiales</taxon>
        <taxon>Lentibulariaceae</taxon>
        <taxon>Genlisea</taxon>
    </lineage>
</organism>
<proteinExistence type="predicted"/>
<dbReference type="PANTHER" id="PTHR33287:SF3">
    <property type="entry name" value="OS03G0453550 PROTEIN"/>
    <property type="match status" value="1"/>
</dbReference>
<keyword evidence="1" id="KW-0472">Membrane</keyword>
<feature type="transmembrane region" description="Helical" evidence="1">
    <location>
        <begin position="173"/>
        <end position="194"/>
    </location>
</feature>
<dbReference type="OrthoDB" id="665000at2759"/>
<dbReference type="Proteomes" id="UP000015453">
    <property type="component" value="Unassembled WGS sequence"/>
</dbReference>
<dbReference type="EMBL" id="AUSU01010000">
    <property type="protein sequence ID" value="EPS57642.1"/>
    <property type="molecule type" value="Genomic_DNA"/>
</dbReference>
<gene>
    <name evidence="2" type="ORF">M569_17175</name>
</gene>
<keyword evidence="3" id="KW-1185">Reference proteome</keyword>
<feature type="transmembrane region" description="Helical" evidence="1">
    <location>
        <begin position="87"/>
        <end position="105"/>
    </location>
</feature>
<comment type="caution">
    <text evidence="2">The sequence shown here is derived from an EMBL/GenBank/DDBJ whole genome shotgun (WGS) entry which is preliminary data.</text>
</comment>
<dbReference type="PANTHER" id="PTHR33287">
    <property type="entry name" value="OS03G0453550 PROTEIN"/>
    <property type="match status" value="1"/>
</dbReference>
<dbReference type="AlphaFoldDB" id="S8DE40"/>